<reference evidence="2" key="1">
    <citation type="journal article" date="2012" name="PLoS ONE">
        <title>Gene sets for utilization of primary and secondary nutrition supplies in the distal gut of endangered iberian lynx.</title>
        <authorList>
            <person name="Alcaide M."/>
            <person name="Messina E."/>
            <person name="Richter M."/>
            <person name="Bargiela R."/>
            <person name="Peplies J."/>
            <person name="Huws S.A."/>
            <person name="Newbold C.J."/>
            <person name="Golyshin P.N."/>
            <person name="Simon M.A."/>
            <person name="Lopez G."/>
            <person name="Yakimov M.M."/>
            <person name="Ferrer M."/>
        </authorList>
    </citation>
    <scope>NUCLEOTIDE SEQUENCE</scope>
</reference>
<organism evidence="2">
    <name type="scientific">gut metagenome</name>
    <dbReference type="NCBI Taxonomy" id="749906"/>
    <lineage>
        <taxon>unclassified sequences</taxon>
        <taxon>metagenomes</taxon>
        <taxon>organismal metagenomes</taxon>
    </lineage>
</organism>
<dbReference type="InterPro" id="IPR000297">
    <property type="entry name" value="PPIase_PpiC"/>
</dbReference>
<dbReference type="PROSITE" id="PS50198">
    <property type="entry name" value="PPIC_PPIASE_2"/>
    <property type="match status" value="1"/>
</dbReference>
<dbReference type="SUPFAM" id="SSF54534">
    <property type="entry name" value="FKBP-like"/>
    <property type="match status" value="1"/>
</dbReference>
<proteinExistence type="predicted"/>
<dbReference type="Pfam" id="PF00639">
    <property type="entry name" value="Rotamase"/>
    <property type="match status" value="1"/>
</dbReference>
<feature type="domain" description="PpiC" evidence="1">
    <location>
        <begin position="112"/>
        <end position="214"/>
    </location>
</feature>
<accession>J9CUP2</accession>
<name>J9CUP2_9ZZZZ</name>
<dbReference type="EMBL" id="AMCI01001978">
    <property type="protein sequence ID" value="EJX03951.1"/>
    <property type="molecule type" value="Genomic_DNA"/>
</dbReference>
<dbReference type="PANTHER" id="PTHR47245:SF2">
    <property type="entry name" value="PEPTIDYL-PROLYL CIS-TRANS ISOMERASE HP_0175-RELATED"/>
    <property type="match status" value="1"/>
</dbReference>
<dbReference type="InterPro" id="IPR050245">
    <property type="entry name" value="PrsA_foldase"/>
</dbReference>
<dbReference type="SUPFAM" id="SSF109998">
    <property type="entry name" value="Triger factor/SurA peptide-binding domain-like"/>
    <property type="match status" value="1"/>
</dbReference>
<dbReference type="InterPro" id="IPR046357">
    <property type="entry name" value="PPIase_dom_sf"/>
</dbReference>
<evidence type="ECO:0000313" key="2">
    <source>
        <dbReference type="EMBL" id="EJX03951.1"/>
    </source>
</evidence>
<protein>
    <submittedName>
        <fullName evidence="2">PPIC-type PPIASE domain protein</fullName>
    </submittedName>
</protein>
<dbReference type="Gene3D" id="3.10.50.40">
    <property type="match status" value="1"/>
</dbReference>
<comment type="caution">
    <text evidence="2">The sequence shown here is derived from an EMBL/GenBank/DDBJ whole genome shotgun (WGS) entry which is preliminary data.</text>
</comment>
<dbReference type="PANTHER" id="PTHR47245">
    <property type="entry name" value="PEPTIDYLPROLYL ISOMERASE"/>
    <property type="match status" value="1"/>
</dbReference>
<evidence type="ECO:0000259" key="1">
    <source>
        <dbReference type="PROSITE" id="PS50198"/>
    </source>
</evidence>
<sequence length="459" mass="52333">MTASAQDADPVLLTVNGKPITRSEFEYSFNKNSNVEGAVEKKSVEEYIDMFINYKLKVAAAEAAQLDTLSSFQREFKQYRDLQLTPYLVDQLYIDSVARSIYQRTADQLKGKDMLRVAHILVMVKPNASDAERDLARAKADSLRQQILGGDDFAELAKKYSQDLGSAFKGGELPWIGPGMTLREFEGAAYDLKAGEISGLVPSAVGYHIIKMLERKQLEPYEQLKPTIMKSLQQQGIEEASALHRIKQLMAASGGRMTRDEVMDSVLQAHLSNPELKYLVQEYHDGLLLYEISKQQVWDVAASDKDGLEKWFKSHKKQYRWDEPRFKGFVYYSKLPKQEKAIFAALKKHGNGDWRKVIKDEFNHDSLTVRVTGPYLCKQGENAVIDHYVFDSGKPVENVKFPYAGVVGKKMKQPKSYLDVKSLVINDYQKMLEDQWVESLRQKFSFKVDESVLKTVNNH</sequence>
<dbReference type="AlphaFoldDB" id="J9CUP2"/>
<dbReference type="GO" id="GO:0003755">
    <property type="term" value="F:peptidyl-prolyl cis-trans isomerase activity"/>
    <property type="evidence" value="ECO:0007669"/>
    <property type="project" value="InterPro"/>
</dbReference>
<gene>
    <name evidence="2" type="ORF">EVA_07943</name>
</gene>
<dbReference type="InterPro" id="IPR027304">
    <property type="entry name" value="Trigger_fact/SurA_dom_sf"/>
</dbReference>